<feature type="non-terminal residue" evidence="1">
    <location>
        <position position="1"/>
    </location>
</feature>
<dbReference type="PANTHER" id="PTHR37953:SF1">
    <property type="entry name" value="UPF0127 PROTEIN MJ1496"/>
    <property type="match status" value="1"/>
</dbReference>
<proteinExistence type="predicted"/>
<protein>
    <recommendedName>
        <fullName evidence="2">DUF192 domain-containing protein</fullName>
    </recommendedName>
</protein>
<accession>X0Y1A5</accession>
<dbReference type="Pfam" id="PF02643">
    <property type="entry name" value="DUF192"/>
    <property type="match status" value="1"/>
</dbReference>
<dbReference type="AlphaFoldDB" id="X0Y1A5"/>
<gene>
    <name evidence="1" type="ORF">S01H1_67866</name>
</gene>
<evidence type="ECO:0000313" key="1">
    <source>
        <dbReference type="EMBL" id="GAG41147.1"/>
    </source>
</evidence>
<comment type="caution">
    <text evidence="1">The sequence shown here is derived from an EMBL/GenBank/DDBJ whole genome shotgun (WGS) entry which is preliminary data.</text>
</comment>
<reference evidence="1" key="1">
    <citation type="journal article" date="2014" name="Front. Microbiol.">
        <title>High frequency of phylogenetically diverse reductive dehalogenase-homologous genes in deep subseafloor sedimentary metagenomes.</title>
        <authorList>
            <person name="Kawai M."/>
            <person name="Futagami T."/>
            <person name="Toyoda A."/>
            <person name="Takaki Y."/>
            <person name="Nishi S."/>
            <person name="Hori S."/>
            <person name="Arai W."/>
            <person name="Tsubouchi T."/>
            <person name="Morono Y."/>
            <person name="Uchiyama I."/>
            <person name="Ito T."/>
            <person name="Fujiyama A."/>
            <person name="Inagaki F."/>
            <person name="Takami H."/>
        </authorList>
    </citation>
    <scope>NUCLEOTIDE SEQUENCE</scope>
    <source>
        <strain evidence="1">Expedition CK06-06</strain>
    </source>
</reference>
<name>X0Y1A5_9ZZZZ</name>
<dbReference type="Gene3D" id="2.60.120.1140">
    <property type="entry name" value="Protein of unknown function DUF192"/>
    <property type="match status" value="1"/>
</dbReference>
<dbReference type="InterPro" id="IPR003795">
    <property type="entry name" value="DUF192"/>
</dbReference>
<sequence>NLVITPINGQLLGNPFYTSPGPERHMLVVKGYDGQTKEFITNDVGTRHGDNYHYQENILYNAIRDYKTGYHEPILSISKTMIVVEWPYKTCFQDNCFNVELADNPEERSGGLMFRQELEENWGMLFLFDKESKYPFWMKNTLIPLDIIWIDDDYEIVFIKENAQPCKENACPNIIPNKKAKYVLEINARIADKIGLEVGDKLNFDI</sequence>
<dbReference type="EMBL" id="BARS01044968">
    <property type="protein sequence ID" value="GAG41147.1"/>
    <property type="molecule type" value="Genomic_DNA"/>
</dbReference>
<evidence type="ECO:0008006" key="2">
    <source>
        <dbReference type="Google" id="ProtNLM"/>
    </source>
</evidence>
<dbReference type="PANTHER" id="PTHR37953">
    <property type="entry name" value="UPF0127 PROTEIN MJ1496"/>
    <property type="match status" value="1"/>
</dbReference>
<dbReference type="InterPro" id="IPR038695">
    <property type="entry name" value="Saro_0823-like_sf"/>
</dbReference>
<organism evidence="1">
    <name type="scientific">marine sediment metagenome</name>
    <dbReference type="NCBI Taxonomy" id="412755"/>
    <lineage>
        <taxon>unclassified sequences</taxon>
        <taxon>metagenomes</taxon>
        <taxon>ecological metagenomes</taxon>
    </lineage>
</organism>